<feature type="compositionally biased region" description="Polar residues" evidence="1">
    <location>
        <begin position="51"/>
        <end position="67"/>
    </location>
</feature>
<gene>
    <name evidence="2" type="ORF">Z517_08785</name>
</gene>
<dbReference type="GeneID" id="25308275"/>
<dbReference type="OrthoDB" id="4154058at2759"/>
<feature type="region of interest" description="Disordered" evidence="1">
    <location>
        <begin position="42"/>
        <end position="67"/>
    </location>
</feature>
<evidence type="ECO:0000256" key="1">
    <source>
        <dbReference type="SAM" id="MobiDB-lite"/>
    </source>
</evidence>
<dbReference type="Proteomes" id="UP000053029">
    <property type="component" value="Unassembled WGS sequence"/>
</dbReference>
<proteinExistence type="predicted"/>
<dbReference type="HOGENOM" id="CLU_510010_0_0_1"/>
<accession>A0A0D2DMP3</accession>
<protein>
    <submittedName>
        <fullName evidence="2">Uncharacterized protein</fullName>
    </submittedName>
</protein>
<dbReference type="VEuPathDB" id="FungiDB:Z517_08785"/>
<reference evidence="2 3" key="1">
    <citation type="submission" date="2015-01" db="EMBL/GenBank/DDBJ databases">
        <title>The Genome Sequence of Fonsecaea pedrosoi CBS 271.37.</title>
        <authorList>
            <consortium name="The Broad Institute Genomics Platform"/>
            <person name="Cuomo C."/>
            <person name="de Hoog S."/>
            <person name="Gorbushina A."/>
            <person name="Stielow B."/>
            <person name="Teixiera M."/>
            <person name="Abouelleil A."/>
            <person name="Chapman S.B."/>
            <person name="Priest M."/>
            <person name="Young S.K."/>
            <person name="Wortman J."/>
            <person name="Nusbaum C."/>
            <person name="Birren B."/>
        </authorList>
    </citation>
    <scope>NUCLEOTIDE SEQUENCE [LARGE SCALE GENOMIC DNA]</scope>
    <source>
        <strain evidence="2 3">CBS 271.37</strain>
    </source>
</reference>
<dbReference type="AlphaFoldDB" id="A0A0D2DMP3"/>
<organism evidence="2 3">
    <name type="scientific">Fonsecaea pedrosoi CBS 271.37</name>
    <dbReference type="NCBI Taxonomy" id="1442368"/>
    <lineage>
        <taxon>Eukaryota</taxon>
        <taxon>Fungi</taxon>
        <taxon>Dikarya</taxon>
        <taxon>Ascomycota</taxon>
        <taxon>Pezizomycotina</taxon>
        <taxon>Eurotiomycetes</taxon>
        <taxon>Chaetothyriomycetidae</taxon>
        <taxon>Chaetothyriales</taxon>
        <taxon>Herpotrichiellaceae</taxon>
        <taxon>Fonsecaea</taxon>
    </lineage>
</organism>
<name>A0A0D2DMP3_9EURO</name>
<evidence type="ECO:0000313" key="2">
    <source>
        <dbReference type="EMBL" id="KIW78946.1"/>
    </source>
</evidence>
<evidence type="ECO:0000313" key="3">
    <source>
        <dbReference type="Proteomes" id="UP000053029"/>
    </source>
</evidence>
<sequence>MKESPSQRFFGSLTLGMFTSPRSQLTTQMNKWGLNRDNAQLHQSADRPAQTLPTTCPDSTETQGLGSSIETTTIRDHGSITAFETSTLEQSSSLNVELGTDHVSEVTGAHSSLGASPGSSPNAAPSLAVITETLCVNEFIHSAVPYESSAQLAQTHNSKSKSKMTAYPTLSMPSYRPSGFIVFWGRQLAGIHPYTFPGRSIISKFSYMATILFHTRHFEEAFDILYLISSTLNDWMGENIWLSRYFLFFVIRCARSARTAHQRLVAEVLVEQLSDWVENMQQHVDPGCARYMRGLLQLGVDRSENRTPEQMAYWITSSMLSSMWLYLFPTKPGRTEFHPRAILDYLYLSPEIQAMMLDALSLVREGVRKRYRDLEMLIKDNCFPFYGFTESTYFVQALVYRLLEELVCTNPLYWSDNSTPGQGNKQFSELLLRQAVVILTFLVVSRSSSSSPSSVYFLESAIAELQQTLESGPGSSDYRQLIDEYLQLSSIGVAEEQQTTLTPLCVVATAGEVAGLASPTPELDLLGISIKLFM</sequence>
<dbReference type="RefSeq" id="XP_013282754.1">
    <property type="nucleotide sequence ID" value="XM_013427300.1"/>
</dbReference>
<keyword evidence="3" id="KW-1185">Reference proteome</keyword>
<dbReference type="EMBL" id="KN846973">
    <property type="protein sequence ID" value="KIW78946.1"/>
    <property type="molecule type" value="Genomic_DNA"/>
</dbReference>